<evidence type="ECO:0000256" key="2">
    <source>
        <dbReference type="ARBA" id="ARBA00022692"/>
    </source>
</evidence>
<dbReference type="Gene3D" id="2.40.30.10">
    <property type="entry name" value="Translation factors"/>
    <property type="match status" value="1"/>
</dbReference>
<dbReference type="GO" id="GO:0016491">
    <property type="term" value="F:oxidoreductase activity"/>
    <property type="evidence" value="ECO:0007669"/>
    <property type="project" value="UniProtKB-KW"/>
</dbReference>
<dbReference type="CDD" id="cd06186">
    <property type="entry name" value="NOX_Duox_like_FAD_NADP"/>
    <property type="match status" value="1"/>
</dbReference>
<dbReference type="InterPro" id="IPR039261">
    <property type="entry name" value="FNR_nucleotide-bd"/>
</dbReference>
<dbReference type="PROSITE" id="PS51384">
    <property type="entry name" value="FAD_FR"/>
    <property type="match status" value="1"/>
</dbReference>
<evidence type="ECO:0000256" key="5">
    <source>
        <dbReference type="ARBA" id="ARBA00023136"/>
    </source>
</evidence>
<feature type="domain" description="FAD-binding FR-type" evidence="7">
    <location>
        <begin position="331"/>
        <end position="451"/>
    </location>
</feature>
<feature type="transmembrane region" description="Helical" evidence="6">
    <location>
        <begin position="206"/>
        <end position="228"/>
    </location>
</feature>
<dbReference type="InterPro" id="IPR013112">
    <property type="entry name" value="FAD-bd_8"/>
</dbReference>
<dbReference type="PANTHER" id="PTHR11972:SF69">
    <property type="entry name" value="FERRIC REDUCTION OXIDASE 6-RELATED"/>
    <property type="match status" value="1"/>
</dbReference>
<comment type="subcellular location">
    <subcellularLocation>
        <location evidence="1">Membrane</location>
        <topology evidence="1">Multi-pass membrane protein</topology>
    </subcellularLocation>
</comment>
<evidence type="ECO:0000256" key="4">
    <source>
        <dbReference type="ARBA" id="ARBA00023002"/>
    </source>
</evidence>
<dbReference type="Pfam" id="PF08022">
    <property type="entry name" value="FAD_binding_8"/>
    <property type="match status" value="1"/>
</dbReference>
<evidence type="ECO:0000256" key="1">
    <source>
        <dbReference type="ARBA" id="ARBA00004141"/>
    </source>
</evidence>
<sequence length="908" mass="104263">MSMQMEIHFDQEAIATTANDTISFDSSVDYEEGQLDAPMQVVVQSGQKTTETTPRTICTFFDDKSADSDTYTDSINDFRGNFKSDQNCTVFNGAREYITFGRFFRGVTWIYAERKILVAFMAHFVCTMIIWVHFGTIKYQEQQQKVPEGAPFYWWKRLVPPLEFGSMHAILFQMSLIPFTMSRLSIANASSMALNNLIPFNRMIQFHIHLGYTMIGIIFFATIIFFTFFGLLCSNGDQSFCDKFTSEIMITGYVILCLLMIVGATSFFRDVVPYEIFFKLHHLVFVMYAVAIAHTFDDVHRLNERVRSQNFKWFAAPLLYYFCDRAAMHINHRYQTKVATITAVTSSDRIGKGARLAIVKLHRPSLFMFEPGQYALLKIPGIDANWHPFSIASGPESDYLEFYIEVHGNESWTNRLWCMINGSSFSGHKMIKRYRGITVEVKGPYGTPLGQTEDFSHSIAIGSGTGIVPIISLFKKHIHSLVRLDPEIFFSEQKVRNRKIQDVYSTYEKNKGSIFSSFLHSCAKCRDLIKSQIFWQSLPEPRIKRQQRRQSISQSIKILNEINDSTKFRTNLTGIKRASMKARLPIYGSALLLILPILGVMMLGLTFSINTIANPNFNGIEIIVYDWQVVILKSGTIIFQTLFLVVSTTVHNRAHFFTCVDVVIAIISFFVDWYWFVEDLWGKFGSSELTHFSLIIFYMTLRSWNTAVKASDKSWRKDVSRDGIFAMDKLSFIWVTRSAHLVSKILPDIVDLWDVLCRQWGENYARQVCGISIYVTDTDKKACSILSMEMKKTSLYRDSAIKFQRPDFPKIIEEHTMERVEDCRNPHSNTLLAFCGSPNLSSVVSEAKIINDLSKFITGNRLHQMQFVSESYGTSKTENKKQHAVKDNDRFLSSRSLEVYDFTTLTEA</sequence>
<dbReference type="Gene3D" id="3.40.50.80">
    <property type="entry name" value="Nucleotide-binding domain of ferredoxin-NADP reductase (FNR) module"/>
    <property type="match status" value="2"/>
</dbReference>
<name>A0A7S4R891_9STRA</name>
<dbReference type="GO" id="GO:0005886">
    <property type="term" value="C:plasma membrane"/>
    <property type="evidence" value="ECO:0007669"/>
    <property type="project" value="TreeGrafter"/>
</dbReference>
<dbReference type="SUPFAM" id="SSF63380">
    <property type="entry name" value="Riboflavin synthase domain-like"/>
    <property type="match status" value="1"/>
</dbReference>
<keyword evidence="2 6" id="KW-0812">Transmembrane</keyword>
<dbReference type="InterPro" id="IPR017938">
    <property type="entry name" value="Riboflavin_synthase-like_b-brl"/>
</dbReference>
<accession>A0A7S4R891</accession>
<dbReference type="PANTHER" id="PTHR11972">
    <property type="entry name" value="NADPH OXIDASE"/>
    <property type="match status" value="1"/>
</dbReference>
<dbReference type="InterPro" id="IPR050369">
    <property type="entry name" value="RBOH/FRE"/>
</dbReference>
<evidence type="ECO:0000313" key="8">
    <source>
        <dbReference type="EMBL" id="CAE4606467.1"/>
    </source>
</evidence>
<keyword evidence="3 6" id="KW-1133">Transmembrane helix</keyword>
<reference evidence="8" key="1">
    <citation type="submission" date="2021-01" db="EMBL/GenBank/DDBJ databases">
        <authorList>
            <person name="Corre E."/>
            <person name="Pelletier E."/>
            <person name="Niang G."/>
            <person name="Scheremetjew M."/>
            <person name="Finn R."/>
            <person name="Kale V."/>
            <person name="Holt S."/>
            <person name="Cochrane G."/>
            <person name="Meng A."/>
            <person name="Brown T."/>
            <person name="Cohen L."/>
        </authorList>
    </citation>
    <scope>NUCLEOTIDE SEQUENCE</scope>
    <source>
        <strain evidence="8">GSO104</strain>
    </source>
</reference>
<feature type="transmembrane region" description="Helical" evidence="6">
    <location>
        <begin position="248"/>
        <end position="268"/>
    </location>
</feature>
<proteinExistence type="predicted"/>
<gene>
    <name evidence="8" type="ORF">DBRI00130_LOCUS14540</name>
</gene>
<feature type="transmembrane region" description="Helical" evidence="6">
    <location>
        <begin position="627"/>
        <end position="647"/>
    </location>
</feature>
<evidence type="ECO:0000259" key="7">
    <source>
        <dbReference type="PROSITE" id="PS51384"/>
    </source>
</evidence>
<organism evidence="8">
    <name type="scientific">Ditylum brightwellii</name>
    <dbReference type="NCBI Taxonomy" id="49249"/>
    <lineage>
        <taxon>Eukaryota</taxon>
        <taxon>Sar</taxon>
        <taxon>Stramenopiles</taxon>
        <taxon>Ochrophyta</taxon>
        <taxon>Bacillariophyta</taxon>
        <taxon>Mediophyceae</taxon>
        <taxon>Lithodesmiophycidae</taxon>
        <taxon>Lithodesmiales</taxon>
        <taxon>Lithodesmiaceae</taxon>
        <taxon>Ditylum</taxon>
    </lineage>
</organism>
<dbReference type="EMBL" id="HBNS01018201">
    <property type="protein sequence ID" value="CAE4606467.1"/>
    <property type="molecule type" value="Transcribed_RNA"/>
</dbReference>
<feature type="transmembrane region" description="Helical" evidence="6">
    <location>
        <begin position="586"/>
        <end position="607"/>
    </location>
</feature>
<dbReference type="Pfam" id="PF01794">
    <property type="entry name" value="Ferric_reduct"/>
    <property type="match status" value="1"/>
</dbReference>
<dbReference type="AlphaFoldDB" id="A0A7S4R891"/>
<evidence type="ECO:0000256" key="6">
    <source>
        <dbReference type="SAM" id="Phobius"/>
    </source>
</evidence>
<keyword evidence="4" id="KW-0560">Oxidoreductase</keyword>
<dbReference type="InterPro" id="IPR017927">
    <property type="entry name" value="FAD-bd_FR_type"/>
</dbReference>
<evidence type="ECO:0000256" key="3">
    <source>
        <dbReference type="ARBA" id="ARBA00022989"/>
    </source>
</evidence>
<dbReference type="InterPro" id="IPR013130">
    <property type="entry name" value="Fe3_Rdtase_TM_dom"/>
</dbReference>
<feature type="transmembrane region" description="Helical" evidence="6">
    <location>
        <begin position="654"/>
        <end position="677"/>
    </location>
</feature>
<protein>
    <recommendedName>
        <fullName evidence="7">FAD-binding FR-type domain-containing protein</fullName>
    </recommendedName>
</protein>
<keyword evidence="5 6" id="KW-0472">Membrane</keyword>
<feature type="transmembrane region" description="Helical" evidence="6">
    <location>
        <begin position="116"/>
        <end position="134"/>
    </location>
</feature>